<organism evidence="1 2">
    <name type="scientific">Fusarium decemcellulare</name>
    <dbReference type="NCBI Taxonomy" id="57161"/>
    <lineage>
        <taxon>Eukaryota</taxon>
        <taxon>Fungi</taxon>
        <taxon>Dikarya</taxon>
        <taxon>Ascomycota</taxon>
        <taxon>Pezizomycotina</taxon>
        <taxon>Sordariomycetes</taxon>
        <taxon>Hypocreomycetidae</taxon>
        <taxon>Hypocreales</taxon>
        <taxon>Nectriaceae</taxon>
        <taxon>Fusarium</taxon>
        <taxon>Fusarium decemcellulare species complex</taxon>
    </lineage>
</organism>
<name>A0ACC1S7P0_9HYPO</name>
<accession>A0ACC1S7P0</accession>
<dbReference type="Proteomes" id="UP001148629">
    <property type="component" value="Unassembled WGS sequence"/>
</dbReference>
<sequence length="390" mass="41628">MNGDFTCNWETGDYDIVDEGAYSVSDDAGAASVHEKSGLAVVEFGDSGGPRLYYHDKDARVNLIAYDDDTDWRYLGPVSMMEVVGMELAAVQTEGSNVSVVFPHDDSNLAVAQFYEKNKNKWSLSSVPTPFKNPVPTNKTKAANIALDYSGSEPFNFKSFDATTVHLGIASDPDHVLSIFYIGTDKRLREITQSDGEWRIAQGSEDQDWPKADDETAPLAVISPTGEEDVWIFYHSGDEVIQLQKKNGGWLEATTVPTEGDNGGSSNDDSTSDDSSDTSEDKDTGGSSSSDGATNNGETSNDGGAGLTTGAKAGIGVGVAAGVLLGGAALFMFFRRKKAASPEEKAPAPAYQPAELAEPTQELPVGNDYRFELTGDTPTSGPEYRPVGIR</sequence>
<evidence type="ECO:0000313" key="2">
    <source>
        <dbReference type="Proteomes" id="UP001148629"/>
    </source>
</evidence>
<keyword evidence="2" id="KW-1185">Reference proteome</keyword>
<dbReference type="EMBL" id="JANRMS010000831">
    <property type="protein sequence ID" value="KAJ3533857.1"/>
    <property type="molecule type" value="Genomic_DNA"/>
</dbReference>
<gene>
    <name evidence="1" type="ORF">NM208_g7795</name>
</gene>
<comment type="caution">
    <text evidence="1">The sequence shown here is derived from an EMBL/GenBank/DDBJ whole genome shotgun (WGS) entry which is preliminary data.</text>
</comment>
<proteinExistence type="predicted"/>
<reference evidence="1" key="1">
    <citation type="submission" date="2022-08" db="EMBL/GenBank/DDBJ databases">
        <title>Genome Sequence of Fusarium decemcellulare.</title>
        <authorList>
            <person name="Buettner E."/>
        </authorList>
    </citation>
    <scope>NUCLEOTIDE SEQUENCE</scope>
    <source>
        <strain evidence="1">Babe19</strain>
    </source>
</reference>
<evidence type="ECO:0000313" key="1">
    <source>
        <dbReference type="EMBL" id="KAJ3533857.1"/>
    </source>
</evidence>
<protein>
    <submittedName>
        <fullName evidence="1">Uncharacterized protein</fullName>
    </submittedName>
</protein>